<dbReference type="InterPro" id="IPR000792">
    <property type="entry name" value="Tscrpt_reg_LuxR_C"/>
</dbReference>
<feature type="transmembrane region" description="Helical" evidence="5">
    <location>
        <begin position="26"/>
        <end position="45"/>
    </location>
</feature>
<dbReference type="EMBL" id="QUZK01000046">
    <property type="protein sequence ID" value="RFF29548.1"/>
    <property type="molecule type" value="Genomic_DNA"/>
</dbReference>
<keyword evidence="4" id="KW-0175">Coiled coil</keyword>
<dbReference type="OrthoDB" id="9796655at2"/>
<keyword evidence="8" id="KW-1185">Reference proteome</keyword>
<proteinExistence type="predicted"/>
<dbReference type="GO" id="GO:0003677">
    <property type="term" value="F:DNA binding"/>
    <property type="evidence" value="ECO:0007669"/>
    <property type="project" value="UniProtKB-KW"/>
</dbReference>
<dbReference type="InterPro" id="IPR036388">
    <property type="entry name" value="WH-like_DNA-bd_sf"/>
</dbReference>
<dbReference type="PANTHER" id="PTHR44688">
    <property type="entry name" value="DNA-BINDING TRANSCRIPTIONAL ACTIVATOR DEVR_DOSR"/>
    <property type="match status" value="1"/>
</dbReference>
<keyword evidence="5" id="KW-1133">Transmembrane helix</keyword>
<evidence type="ECO:0000256" key="2">
    <source>
        <dbReference type="ARBA" id="ARBA00023125"/>
    </source>
</evidence>
<evidence type="ECO:0000256" key="3">
    <source>
        <dbReference type="ARBA" id="ARBA00023163"/>
    </source>
</evidence>
<feature type="coiled-coil region" evidence="4">
    <location>
        <begin position="78"/>
        <end position="108"/>
    </location>
</feature>
<dbReference type="Gene3D" id="1.10.10.10">
    <property type="entry name" value="Winged helix-like DNA-binding domain superfamily/Winged helix DNA-binding domain"/>
    <property type="match status" value="1"/>
</dbReference>
<dbReference type="InterPro" id="IPR016032">
    <property type="entry name" value="Sig_transdc_resp-reg_C-effctor"/>
</dbReference>
<feature type="transmembrane region" description="Helical" evidence="5">
    <location>
        <begin position="51"/>
        <end position="71"/>
    </location>
</feature>
<protein>
    <submittedName>
        <fullName evidence="7">DNA-binding response regulator</fullName>
    </submittedName>
</protein>
<dbReference type="SMART" id="SM00421">
    <property type="entry name" value="HTH_LUXR"/>
    <property type="match status" value="1"/>
</dbReference>
<dbReference type="SUPFAM" id="SSF46894">
    <property type="entry name" value="C-terminal effector domain of the bipartite response regulators"/>
    <property type="match status" value="1"/>
</dbReference>
<evidence type="ECO:0000256" key="1">
    <source>
        <dbReference type="ARBA" id="ARBA00023015"/>
    </source>
</evidence>
<dbReference type="CDD" id="cd06170">
    <property type="entry name" value="LuxR_C_like"/>
    <property type="match status" value="1"/>
</dbReference>
<evidence type="ECO:0000259" key="6">
    <source>
        <dbReference type="PROSITE" id="PS50043"/>
    </source>
</evidence>
<organism evidence="7 8">
    <name type="scientific">Wenzhouxiangella sediminis</name>
    <dbReference type="NCBI Taxonomy" id="1792836"/>
    <lineage>
        <taxon>Bacteria</taxon>
        <taxon>Pseudomonadati</taxon>
        <taxon>Pseudomonadota</taxon>
        <taxon>Gammaproteobacteria</taxon>
        <taxon>Chromatiales</taxon>
        <taxon>Wenzhouxiangellaceae</taxon>
        <taxon>Wenzhouxiangella</taxon>
    </lineage>
</organism>
<reference evidence="7 8" key="1">
    <citation type="submission" date="2018-08" db="EMBL/GenBank/DDBJ databases">
        <title>Wenzhouxiangella salilacus sp. nov., a novel bacterium isolated from a saline lake in Xinjiang Province, China.</title>
        <authorList>
            <person name="Han S."/>
        </authorList>
    </citation>
    <scope>NUCLEOTIDE SEQUENCE [LARGE SCALE GENOMIC DNA]</scope>
    <source>
        <strain evidence="7 8">XDB06</strain>
    </source>
</reference>
<dbReference type="PROSITE" id="PS50043">
    <property type="entry name" value="HTH_LUXR_2"/>
    <property type="match status" value="1"/>
</dbReference>
<evidence type="ECO:0000313" key="8">
    <source>
        <dbReference type="Proteomes" id="UP000260351"/>
    </source>
</evidence>
<feature type="transmembrane region" description="Helical" evidence="5">
    <location>
        <begin position="6"/>
        <end position="21"/>
    </location>
</feature>
<gene>
    <name evidence="7" type="ORF">DZC52_12865</name>
</gene>
<keyword evidence="3" id="KW-0804">Transcription</keyword>
<name>A0A3E1K6F3_9GAMM</name>
<keyword evidence="5" id="KW-0472">Membrane</keyword>
<keyword evidence="1" id="KW-0805">Transcription regulation</keyword>
<dbReference type="Proteomes" id="UP000260351">
    <property type="component" value="Unassembled WGS sequence"/>
</dbReference>
<dbReference type="PANTHER" id="PTHR44688:SF16">
    <property type="entry name" value="DNA-BINDING TRANSCRIPTIONAL ACTIVATOR DEVR_DOSR"/>
    <property type="match status" value="1"/>
</dbReference>
<evidence type="ECO:0000256" key="4">
    <source>
        <dbReference type="SAM" id="Coils"/>
    </source>
</evidence>
<evidence type="ECO:0000256" key="5">
    <source>
        <dbReference type="SAM" id="Phobius"/>
    </source>
</evidence>
<feature type="domain" description="HTH luxR-type" evidence="6">
    <location>
        <begin position="113"/>
        <end position="178"/>
    </location>
</feature>
<dbReference type="PRINTS" id="PR00038">
    <property type="entry name" value="HTHLUXR"/>
</dbReference>
<keyword evidence="2 7" id="KW-0238">DNA-binding</keyword>
<comment type="caution">
    <text evidence="7">The sequence shown here is derived from an EMBL/GenBank/DDBJ whole genome shotgun (WGS) entry which is preliminary data.</text>
</comment>
<accession>A0A3E1K6F3</accession>
<dbReference type="GO" id="GO:0006355">
    <property type="term" value="P:regulation of DNA-templated transcription"/>
    <property type="evidence" value="ECO:0007669"/>
    <property type="project" value="InterPro"/>
</dbReference>
<dbReference type="AlphaFoldDB" id="A0A3E1K6F3"/>
<evidence type="ECO:0000313" key="7">
    <source>
        <dbReference type="EMBL" id="RFF29548.1"/>
    </source>
</evidence>
<sequence length="184" mass="20541">MPLDYLAILLVIWSAQASWFVDLRRAIALALAVSLAFLFARPLAWGEAFELSSWALFSMFNVFAAVMMTLVRREQVARLKLERSNRQLETARDMLSEAARQAETMRLDALREAPVLAEPLTDKEREILRLAASGCSNRMIAELLHNSEGTIKNHFSNILGKLGVRDRTAAVVRALGSGLLDEGR</sequence>
<keyword evidence="5" id="KW-0812">Transmembrane</keyword>
<dbReference type="Pfam" id="PF00196">
    <property type="entry name" value="GerE"/>
    <property type="match status" value="1"/>
</dbReference>